<dbReference type="FunFam" id="1.25.40.10:FF:000242">
    <property type="entry name" value="Pentatricopeptide repeat-containing protein"/>
    <property type="match status" value="1"/>
</dbReference>
<dbReference type="InterPro" id="IPR011990">
    <property type="entry name" value="TPR-like_helical_dom_sf"/>
</dbReference>
<dbReference type="GO" id="GO:0009451">
    <property type="term" value="P:RNA modification"/>
    <property type="evidence" value="ECO:0007669"/>
    <property type="project" value="InterPro"/>
</dbReference>
<evidence type="ECO:0000256" key="1">
    <source>
        <dbReference type="ARBA" id="ARBA00022737"/>
    </source>
</evidence>
<dbReference type="InterPro" id="IPR032867">
    <property type="entry name" value="DYW_dom"/>
</dbReference>
<dbReference type="EMBL" id="CP136892">
    <property type="protein sequence ID" value="WOL01774.1"/>
    <property type="molecule type" value="Genomic_DNA"/>
</dbReference>
<accession>A0AAQ3K5V6</accession>
<dbReference type="AlphaFoldDB" id="A0AAQ3K5V6"/>
<dbReference type="InterPro" id="IPR046848">
    <property type="entry name" value="E_motif"/>
</dbReference>
<keyword evidence="5" id="KW-1185">Reference proteome</keyword>
<feature type="repeat" description="PPR" evidence="2">
    <location>
        <begin position="173"/>
        <end position="207"/>
    </location>
</feature>
<gene>
    <name evidence="4" type="ORF">Cni_G10491</name>
</gene>
<evidence type="ECO:0000313" key="5">
    <source>
        <dbReference type="Proteomes" id="UP001327560"/>
    </source>
</evidence>
<dbReference type="PANTHER" id="PTHR47926">
    <property type="entry name" value="PENTATRICOPEPTIDE REPEAT-CONTAINING PROTEIN"/>
    <property type="match status" value="1"/>
</dbReference>
<sequence length="578" mass="64752">MLLRAGVMCANHSPSLLLLTPLRHPTCSTKCLTEHRHLPYFNSVLRASIEKGAPVKALSQFKAFLRLTPFRPDRRTFVLVLAACLRSSNLSAAMEAHARLVKHGFRAHASVATPLFHLYLKHDRVPDALLLLDDVFDDDGVDAVHGNLMIAKLLKSGQFDKANWVFKNMPVKDLVSWNSMIAGCVQNSRPKEALSFFERMVGAGLEPDAFSFSSVLSACARVGARGHGERMHRLMLDKMIELNYILSSALIDMYAKCGSIDAAKRVFAGTARDHVSIWNSMITGLAIHGLGSDAVELFCQMEAEGMTPDGVTFLAVLTACSHAGMVEEARNHFSKMKEVHGIEPGIEHYGATVDASARAGLLDHAYEMIGEMPMKPDGVIWRILLSACKRHHRPDLAEIAIDRMSTRGSGDYVLLSSIYSSARKWTRAEQVWDSMKENKVRKKRGLSWAEVGRKVHQFKAGDRSHPETHDIYRVLNTLGERLKIEGFQPMTELVSMDVLEEEREENLSVHSEKLAVAYCVLKTGPGSEIRVSKNLQTCQDCHEWMKVISKVLSRVILVRDRVRFHRFEKGICSCNDYW</sequence>
<dbReference type="PANTHER" id="PTHR47926:SF360">
    <property type="entry name" value="PENTATRICOPEPTIDE REPEAT-CONTAINING PROTEIN"/>
    <property type="match status" value="1"/>
</dbReference>
<dbReference type="NCBIfam" id="TIGR00756">
    <property type="entry name" value="PPR"/>
    <property type="match status" value="2"/>
</dbReference>
<dbReference type="Pfam" id="PF13041">
    <property type="entry name" value="PPR_2"/>
    <property type="match status" value="2"/>
</dbReference>
<dbReference type="InterPro" id="IPR046960">
    <property type="entry name" value="PPR_At4g14850-like_plant"/>
</dbReference>
<dbReference type="Proteomes" id="UP001327560">
    <property type="component" value="Chromosome 3"/>
</dbReference>
<dbReference type="Gene3D" id="1.25.40.10">
    <property type="entry name" value="Tetratricopeptide repeat domain"/>
    <property type="match status" value="3"/>
</dbReference>
<dbReference type="PROSITE" id="PS51375">
    <property type="entry name" value="PPR"/>
    <property type="match status" value="3"/>
</dbReference>
<evidence type="ECO:0000313" key="4">
    <source>
        <dbReference type="EMBL" id="WOL01774.1"/>
    </source>
</evidence>
<feature type="repeat" description="PPR" evidence="2">
    <location>
        <begin position="274"/>
        <end position="308"/>
    </location>
</feature>
<dbReference type="Pfam" id="PF01535">
    <property type="entry name" value="PPR"/>
    <property type="match status" value="3"/>
</dbReference>
<dbReference type="GO" id="GO:0003723">
    <property type="term" value="F:RNA binding"/>
    <property type="evidence" value="ECO:0007669"/>
    <property type="project" value="InterPro"/>
</dbReference>
<dbReference type="GO" id="GO:0008270">
    <property type="term" value="F:zinc ion binding"/>
    <property type="evidence" value="ECO:0007669"/>
    <property type="project" value="InterPro"/>
</dbReference>
<evidence type="ECO:0000259" key="3">
    <source>
        <dbReference type="Pfam" id="PF14432"/>
    </source>
</evidence>
<dbReference type="Pfam" id="PF20431">
    <property type="entry name" value="E_motif"/>
    <property type="match status" value="1"/>
</dbReference>
<proteinExistence type="predicted"/>
<keyword evidence="1" id="KW-0677">Repeat</keyword>
<protein>
    <recommendedName>
        <fullName evidence="3">DYW domain-containing protein</fullName>
    </recommendedName>
</protein>
<dbReference type="Pfam" id="PF14432">
    <property type="entry name" value="DYW_deaminase"/>
    <property type="match status" value="1"/>
</dbReference>
<name>A0AAQ3K5V6_9LILI</name>
<feature type="repeat" description="PPR" evidence="2">
    <location>
        <begin position="309"/>
        <end position="344"/>
    </location>
</feature>
<feature type="domain" description="DYW" evidence="3">
    <location>
        <begin position="486"/>
        <end position="578"/>
    </location>
</feature>
<dbReference type="InterPro" id="IPR002885">
    <property type="entry name" value="PPR_rpt"/>
</dbReference>
<organism evidence="4 5">
    <name type="scientific">Canna indica</name>
    <name type="common">Indian-shot</name>
    <dbReference type="NCBI Taxonomy" id="4628"/>
    <lineage>
        <taxon>Eukaryota</taxon>
        <taxon>Viridiplantae</taxon>
        <taxon>Streptophyta</taxon>
        <taxon>Embryophyta</taxon>
        <taxon>Tracheophyta</taxon>
        <taxon>Spermatophyta</taxon>
        <taxon>Magnoliopsida</taxon>
        <taxon>Liliopsida</taxon>
        <taxon>Zingiberales</taxon>
        <taxon>Cannaceae</taxon>
        <taxon>Canna</taxon>
    </lineage>
</organism>
<evidence type="ECO:0000256" key="2">
    <source>
        <dbReference type="PROSITE-ProRule" id="PRU00708"/>
    </source>
</evidence>
<reference evidence="4 5" key="1">
    <citation type="submission" date="2023-10" db="EMBL/GenBank/DDBJ databases">
        <title>Chromosome-scale genome assembly provides insights into flower coloration mechanisms of Canna indica.</title>
        <authorList>
            <person name="Li C."/>
        </authorList>
    </citation>
    <scope>NUCLEOTIDE SEQUENCE [LARGE SCALE GENOMIC DNA]</scope>
    <source>
        <tissue evidence="4">Flower</tissue>
    </source>
</reference>